<proteinExistence type="predicted"/>
<evidence type="ECO:0000313" key="3">
    <source>
        <dbReference type="Proteomes" id="UP000664256"/>
    </source>
</evidence>
<name>A0ABS3H756_9ENTE</name>
<dbReference type="InterPro" id="IPR016181">
    <property type="entry name" value="Acyl_CoA_acyltransferase"/>
</dbReference>
<dbReference type="Proteomes" id="UP000664256">
    <property type="component" value="Unassembled WGS sequence"/>
</dbReference>
<dbReference type="Pfam" id="PF00583">
    <property type="entry name" value="Acetyltransf_1"/>
    <property type="match status" value="1"/>
</dbReference>
<accession>A0ABS3H756</accession>
<reference evidence="2 3" key="1">
    <citation type="submission" date="2021-03" db="EMBL/GenBank/DDBJ databases">
        <title>Enterococcal diversity collection.</title>
        <authorList>
            <person name="Gilmore M.S."/>
            <person name="Schwartzman J."/>
            <person name="Van Tyne D."/>
            <person name="Martin M."/>
            <person name="Earl A.M."/>
            <person name="Manson A.L."/>
            <person name="Straub T."/>
            <person name="Salamzade R."/>
            <person name="Saavedra J."/>
            <person name="Lebreton F."/>
            <person name="Prichula J."/>
            <person name="Schaufler K."/>
            <person name="Gaca A."/>
            <person name="Sgardioli B."/>
            <person name="Wagenaar J."/>
            <person name="Strong T."/>
        </authorList>
    </citation>
    <scope>NUCLEOTIDE SEQUENCE [LARGE SCALE GENOMIC DNA]</scope>
    <source>
        <strain evidence="2 3">MJM12</strain>
    </source>
</reference>
<dbReference type="InterPro" id="IPR000182">
    <property type="entry name" value="GNAT_dom"/>
</dbReference>
<gene>
    <name evidence="2" type="ORF">JZO76_07025</name>
</gene>
<dbReference type="Gene3D" id="3.40.630.30">
    <property type="match status" value="1"/>
</dbReference>
<sequence>MLDKSIPYKEVWMKRKLTLPILAAALPKGFSFQFYQVGDEKAWSEIETSVLEFENTTEAMRYFKRTFAPYKEKLAQQMLFVVDPNGKKVATCTAWQKEIQGQSYPLFHWLAVDPKYQGLGLAKALVARILQIFQTMMPEEATIYLHTQTWSHDAIGLYEKFAFSLMAEDLDGTVNDDYPAVIEILNRLRK</sequence>
<dbReference type="EMBL" id="JAFLVT010000008">
    <property type="protein sequence ID" value="MBO0449291.1"/>
    <property type="molecule type" value="Genomic_DNA"/>
</dbReference>
<dbReference type="CDD" id="cd04301">
    <property type="entry name" value="NAT_SF"/>
    <property type="match status" value="1"/>
</dbReference>
<feature type="domain" description="N-acetyltransferase" evidence="1">
    <location>
        <begin position="30"/>
        <end position="188"/>
    </location>
</feature>
<dbReference type="PROSITE" id="PS51186">
    <property type="entry name" value="GNAT"/>
    <property type="match status" value="1"/>
</dbReference>
<evidence type="ECO:0000313" key="2">
    <source>
        <dbReference type="EMBL" id="MBO0449291.1"/>
    </source>
</evidence>
<evidence type="ECO:0000259" key="1">
    <source>
        <dbReference type="PROSITE" id="PS51186"/>
    </source>
</evidence>
<organism evidence="2 3">
    <name type="scientific">Candidatus Enterococcus myersii</name>
    <dbReference type="NCBI Taxonomy" id="2815322"/>
    <lineage>
        <taxon>Bacteria</taxon>
        <taxon>Bacillati</taxon>
        <taxon>Bacillota</taxon>
        <taxon>Bacilli</taxon>
        <taxon>Lactobacillales</taxon>
        <taxon>Enterococcaceae</taxon>
        <taxon>Enterococcus</taxon>
    </lineage>
</organism>
<comment type="caution">
    <text evidence="2">The sequence shown here is derived from an EMBL/GenBank/DDBJ whole genome shotgun (WGS) entry which is preliminary data.</text>
</comment>
<protein>
    <submittedName>
        <fullName evidence="2">GNAT family N-acetyltransferase</fullName>
    </submittedName>
</protein>
<dbReference type="RefSeq" id="WP_206903420.1">
    <property type="nucleotide sequence ID" value="NZ_JAFLVT010000008.1"/>
</dbReference>
<dbReference type="SUPFAM" id="SSF55729">
    <property type="entry name" value="Acyl-CoA N-acyltransferases (Nat)"/>
    <property type="match status" value="1"/>
</dbReference>
<keyword evidence="3" id="KW-1185">Reference proteome</keyword>